<organism evidence="2 3">
    <name type="scientific">Caenorhabditis japonica</name>
    <dbReference type="NCBI Taxonomy" id="281687"/>
    <lineage>
        <taxon>Eukaryota</taxon>
        <taxon>Metazoa</taxon>
        <taxon>Ecdysozoa</taxon>
        <taxon>Nematoda</taxon>
        <taxon>Chromadorea</taxon>
        <taxon>Rhabditida</taxon>
        <taxon>Rhabditina</taxon>
        <taxon>Rhabditomorpha</taxon>
        <taxon>Rhabditoidea</taxon>
        <taxon>Rhabditidae</taxon>
        <taxon>Peloderinae</taxon>
        <taxon>Caenorhabditis</taxon>
    </lineage>
</organism>
<name>A0A8R1E8X0_CAEJA</name>
<dbReference type="GO" id="GO:0003676">
    <property type="term" value="F:nucleic acid binding"/>
    <property type="evidence" value="ECO:0007669"/>
    <property type="project" value="InterPro"/>
</dbReference>
<dbReference type="PANTHER" id="PTHR33939">
    <property type="entry name" value="PROTEIN CBG22215"/>
    <property type="match status" value="1"/>
</dbReference>
<sequence length="224" mass="25158">TESKILPGSVDVVISNRPSSEILVDYHQCMDAQMYEKYMKAVLPLIAAAAPVGRQPILVIDNASIHNTVVAKIPTKSSSKQSLVDFLADHGVAASIFNLKDDLWKEVEDFINSRGGRNSMKKYLVDEYAATLGVKIVRLPPYHCQFSPIELIWNQLKSYLRSAGKTSDKLEVVRARAIEWLQNKCEADISWTYEHVLDIEEGIKNVMEQDTYSSDSECDTSESE</sequence>
<dbReference type="Proteomes" id="UP000005237">
    <property type="component" value="Unassembled WGS sequence"/>
</dbReference>
<reference evidence="3" key="1">
    <citation type="submission" date="2010-08" db="EMBL/GenBank/DDBJ databases">
        <authorList>
            <consortium name="Caenorhabditis japonica Sequencing Consortium"/>
            <person name="Wilson R.K."/>
        </authorList>
    </citation>
    <scope>NUCLEOTIDE SEQUENCE [LARGE SCALE GENOMIC DNA]</scope>
    <source>
        <strain evidence="3">DF5081</strain>
    </source>
</reference>
<dbReference type="Pfam" id="PF13358">
    <property type="entry name" value="DDE_3"/>
    <property type="match status" value="1"/>
</dbReference>
<evidence type="ECO:0000259" key="1">
    <source>
        <dbReference type="Pfam" id="PF13358"/>
    </source>
</evidence>
<protein>
    <submittedName>
        <fullName evidence="2">DDE_3 domain-containing protein</fullName>
    </submittedName>
</protein>
<feature type="domain" description="Tc1-like transposase DDE" evidence="1">
    <location>
        <begin position="19"/>
        <end position="168"/>
    </location>
</feature>
<proteinExistence type="predicted"/>
<accession>A0A8R1E8X0</accession>
<dbReference type="InterPro" id="IPR036397">
    <property type="entry name" value="RNaseH_sf"/>
</dbReference>
<dbReference type="PANTHER" id="PTHR33939:SF1">
    <property type="entry name" value="DUF4371 DOMAIN-CONTAINING PROTEIN"/>
    <property type="match status" value="1"/>
</dbReference>
<evidence type="ECO:0000313" key="2">
    <source>
        <dbReference type="EnsemblMetazoa" id="CJA24518b.1"/>
    </source>
</evidence>
<reference evidence="2" key="2">
    <citation type="submission" date="2022-06" db="UniProtKB">
        <authorList>
            <consortium name="EnsemblMetazoa"/>
        </authorList>
    </citation>
    <scope>IDENTIFICATION</scope>
    <source>
        <strain evidence="2">DF5081</strain>
    </source>
</reference>
<dbReference type="EnsemblMetazoa" id="CJA24518b.1">
    <property type="protein sequence ID" value="CJA24518b.1"/>
    <property type="gene ID" value="WBGene00180090"/>
</dbReference>
<dbReference type="Gene3D" id="3.30.420.10">
    <property type="entry name" value="Ribonuclease H-like superfamily/Ribonuclease H"/>
    <property type="match status" value="1"/>
</dbReference>
<dbReference type="AlphaFoldDB" id="A0A8R1E8X0"/>
<keyword evidence="3" id="KW-1185">Reference proteome</keyword>
<dbReference type="InterPro" id="IPR038717">
    <property type="entry name" value="Tc1-like_DDE_dom"/>
</dbReference>
<evidence type="ECO:0000313" key="3">
    <source>
        <dbReference type="Proteomes" id="UP000005237"/>
    </source>
</evidence>